<feature type="compositionally biased region" description="Acidic residues" evidence="1">
    <location>
        <begin position="273"/>
        <end position="288"/>
    </location>
</feature>
<accession>A0A4Z2G6K9</accession>
<organism evidence="2 3">
    <name type="scientific">Liparis tanakae</name>
    <name type="common">Tanaka's snailfish</name>
    <dbReference type="NCBI Taxonomy" id="230148"/>
    <lineage>
        <taxon>Eukaryota</taxon>
        <taxon>Metazoa</taxon>
        <taxon>Chordata</taxon>
        <taxon>Craniata</taxon>
        <taxon>Vertebrata</taxon>
        <taxon>Euteleostomi</taxon>
        <taxon>Actinopterygii</taxon>
        <taxon>Neopterygii</taxon>
        <taxon>Teleostei</taxon>
        <taxon>Neoteleostei</taxon>
        <taxon>Acanthomorphata</taxon>
        <taxon>Eupercaria</taxon>
        <taxon>Perciformes</taxon>
        <taxon>Cottioidei</taxon>
        <taxon>Cottales</taxon>
        <taxon>Liparidae</taxon>
        <taxon>Liparis</taxon>
    </lineage>
</organism>
<name>A0A4Z2G6K9_9TELE</name>
<protein>
    <submittedName>
        <fullName evidence="2">Uncharacterized protein</fullName>
    </submittedName>
</protein>
<dbReference type="EMBL" id="SRLO01000692">
    <property type="protein sequence ID" value="TNN48543.1"/>
    <property type="molecule type" value="Genomic_DNA"/>
</dbReference>
<dbReference type="AlphaFoldDB" id="A0A4Z2G6K9"/>
<evidence type="ECO:0000313" key="3">
    <source>
        <dbReference type="Proteomes" id="UP000314294"/>
    </source>
</evidence>
<keyword evidence="3" id="KW-1185">Reference proteome</keyword>
<feature type="region of interest" description="Disordered" evidence="1">
    <location>
        <begin position="253"/>
        <end position="305"/>
    </location>
</feature>
<comment type="caution">
    <text evidence="2">The sequence shown here is derived from an EMBL/GenBank/DDBJ whole genome shotgun (WGS) entry which is preliminary data.</text>
</comment>
<feature type="region of interest" description="Disordered" evidence="1">
    <location>
        <begin position="18"/>
        <end position="41"/>
    </location>
</feature>
<gene>
    <name evidence="2" type="ORF">EYF80_041239</name>
</gene>
<dbReference type="Proteomes" id="UP000314294">
    <property type="component" value="Unassembled WGS sequence"/>
</dbReference>
<evidence type="ECO:0000256" key="1">
    <source>
        <dbReference type="SAM" id="MobiDB-lite"/>
    </source>
</evidence>
<evidence type="ECO:0000313" key="2">
    <source>
        <dbReference type="EMBL" id="TNN48543.1"/>
    </source>
</evidence>
<sequence length="349" mass="37801">MESVLSLLRVGLGWESCGREADSRGTLGPLGPPRSPRSPLPVMWTELPREDTLNTEPHSGRMLHVNQQPARNCHGSTSKAGRPFIRDAVASPPPSEGAGVRTLGQPQHQGGGFFSGVSGLSVQPVLCSTTTLRPVVLPVVRPVVLPVVRPVVLPVVRPVVLSVVRPVVLPVVRPVVLPVVRPVVLPVSAASGHSQDLAVWPPGDPRARHWVEGRAYAVSPALAINPGEKRKRKRKTGFSSYLSVVSQRTTTTGVKDYNSHSAVQAGGGGRTAEEDEDEEDEAEEDEAEEPARNSGESGHYQSERPRFTSQLFSIGRLSIDGENQLVEELNRIVQRLLEHEWIFFGSGRT</sequence>
<feature type="compositionally biased region" description="Pro residues" evidence="1">
    <location>
        <begin position="30"/>
        <end position="39"/>
    </location>
</feature>
<reference evidence="2 3" key="1">
    <citation type="submission" date="2019-03" db="EMBL/GenBank/DDBJ databases">
        <title>First draft genome of Liparis tanakae, snailfish: a comprehensive survey of snailfish specific genes.</title>
        <authorList>
            <person name="Kim W."/>
            <person name="Song I."/>
            <person name="Jeong J.-H."/>
            <person name="Kim D."/>
            <person name="Kim S."/>
            <person name="Ryu S."/>
            <person name="Song J.Y."/>
            <person name="Lee S.K."/>
        </authorList>
    </citation>
    <scope>NUCLEOTIDE SEQUENCE [LARGE SCALE GENOMIC DNA]</scope>
    <source>
        <tissue evidence="2">Muscle</tissue>
    </source>
</reference>
<proteinExistence type="predicted"/>